<gene>
    <name evidence="1" type="ORF">OCH239_03040</name>
</gene>
<evidence type="ECO:0000313" key="2">
    <source>
        <dbReference type="Proteomes" id="UP000022447"/>
    </source>
</evidence>
<dbReference type="InterPro" id="IPR021323">
    <property type="entry name" value="DUF2927"/>
</dbReference>
<organism evidence="1 2">
    <name type="scientific">Roseivivax halodurans JCM 10272</name>
    <dbReference type="NCBI Taxonomy" id="1449350"/>
    <lineage>
        <taxon>Bacteria</taxon>
        <taxon>Pseudomonadati</taxon>
        <taxon>Pseudomonadota</taxon>
        <taxon>Alphaproteobacteria</taxon>
        <taxon>Rhodobacterales</taxon>
        <taxon>Roseobacteraceae</taxon>
        <taxon>Roseivivax</taxon>
    </lineage>
</organism>
<accession>X7EF46</accession>
<keyword evidence="2" id="KW-1185">Reference proteome</keyword>
<dbReference type="eggNOG" id="ENOG502Z7V7">
    <property type="taxonomic scope" value="Bacteria"/>
</dbReference>
<evidence type="ECO:0008006" key="3">
    <source>
        <dbReference type="Google" id="ProtNLM"/>
    </source>
</evidence>
<dbReference type="RefSeq" id="WP_037262560.1">
    <property type="nucleotide sequence ID" value="NZ_JALZ01000010.1"/>
</dbReference>
<protein>
    <recommendedName>
        <fullName evidence="3">ATP-dependent transcriptional regulator</fullName>
    </recommendedName>
</protein>
<dbReference type="AlphaFoldDB" id="X7EF46"/>
<comment type="caution">
    <text evidence="1">The sequence shown here is derived from an EMBL/GenBank/DDBJ whole genome shotgun (WGS) entry which is preliminary data.</text>
</comment>
<proteinExistence type="predicted"/>
<dbReference type="Proteomes" id="UP000022447">
    <property type="component" value="Unassembled WGS sequence"/>
</dbReference>
<sequence length="453" mass="49081">MILSVLLGACVPTAPIPEAATRIATAPDAILPPMKTFAARRVPSGTTSNADLVRDFLDLSFTLESGRPLESFTRFETPVGVRLTGPAGAAMRSDLARLLSRLRDEAGIDIAATERRDAQITVQVVRRSDIRRHLPQAACFVVPNVSSLAEYADKRHAPDVSWSKLTERSRAAIFVPGDTSPQEARDCLHEELAQALGPLNDLYRLPESVFNDDNVHNVLTGHDMTILRAYYDPALRSGMTREKVGARLPGILARLNPAGEGVPPTGLADTPRDWTEAVQTALAPGPSAEEKRRAARRALHIAASLEPDDHRRGFSHYAMGRTLQRRAPDAARSHFEAADRIFATSARTALHRAYVAPHLAQDALSAGRTEAALAWIRPARVVAERHENAALLATLMLLEAEALELSGRAAEARAVRLDSLGWARYGFGSDWAVQAKTRDAASLTPAQGGVVRP</sequence>
<evidence type="ECO:0000313" key="1">
    <source>
        <dbReference type="EMBL" id="ETX14552.1"/>
    </source>
</evidence>
<dbReference type="EMBL" id="JALZ01000010">
    <property type="protein sequence ID" value="ETX14552.1"/>
    <property type="molecule type" value="Genomic_DNA"/>
</dbReference>
<reference evidence="1 2" key="1">
    <citation type="submission" date="2014-01" db="EMBL/GenBank/DDBJ databases">
        <title>Roseivivax halodurans JCM 10272 Genome Sequencing.</title>
        <authorList>
            <person name="Lai Q."/>
            <person name="Li G."/>
            <person name="Shao Z."/>
        </authorList>
    </citation>
    <scope>NUCLEOTIDE SEQUENCE [LARGE SCALE GENOMIC DNA]</scope>
    <source>
        <strain evidence="1 2">JCM 10272</strain>
    </source>
</reference>
<dbReference type="PATRIC" id="fig|1449350.3.peg.2362"/>
<dbReference type="Pfam" id="PF11150">
    <property type="entry name" value="DUF2927"/>
    <property type="match status" value="1"/>
</dbReference>
<name>X7EF46_9RHOB</name>
<dbReference type="STRING" id="1449350.OCH239_03040"/>